<dbReference type="EMBL" id="JACAQB010000011">
    <property type="protein sequence ID" value="NWB98489.1"/>
    <property type="molecule type" value="Genomic_DNA"/>
</dbReference>
<dbReference type="AlphaFoldDB" id="A0A7Y7XEK4"/>
<organism evidence="1 2">
    <name type="scientific">Pseudomonas gingeri</name>
    <dbReference type="NCBI Taxonomy" id="117681"/>
    <lineage>
        <taxon>Bacteria</taxon>
        <taxon>Pseudomonadati</taxon>
        <taxon>Pseudomonadota</taxon>
        <taxon>Gammaproteobacteria</taxon>
        <taxon>Pseudomonadales</taxon>
        <taxon>Pseudomonadaceae</taxon>
        <taxon>Pseudomonas</taxon>
    </lineage>
</organism>
<dbReference type="Proteomes" id="UP000539985">
    <property type="component" value="Unassembled WGS sequence"/>
</dbReference>
<proteinExistence type="predicted"/>
<dbReference type="RefSeq" id="WP_177104154.1">
    <property type="nucleotide sequence ID" value="NZ_JACAQB010000011.1"/>
</dbReference>
<evidence type="ECO:0000313" key="1">
    <source>
        <dbReference type="EMBL" id="NWB98489.1"/>
    </source>
</evidence>
<sequence>MIDSIVGKRIEIVISDTYGPFLSICNCSDVARLEELIGRKYYIPFWTEKKGRVDGVDVIEYYFGRAADPRKLQEILDGVD</sequence>
<protein>
    <submittedName>
        <fullName evidence="1">Uncharacterized protein</fullName>
    </submittedName>
</protein>
<name>A0A7Y7XEK4_9PSED</name>
<evidence type="ECO:0000313" key="2">
    <source>
        <dbReference type="Proteomes" id="UP000539985"/>
    </source>
</evidence>
<accession>A0A7Y7XEK4</accession>
<reference evidence="1 2" key="1">
    <citation type="submission" date="2020-04" db="EMBL/GenBank/DDBJ databases">
        <title>Molecular characterization of pseudomonads from Agaricus bisporus reveal novel blotch 2 pathogens in Western Europe.</title>
        <authorList>
            <person name="Taparia T."/>
            <person name="Krijger M."/>
            <person name="Haynes E."/>
            <person name="Elpinstone J.G."/>
            <person name="Noble R."/>
            <person name="Van Der Wolf J."/>
        </authorList>
    </citation>
    <scope>NUCLEOTIDE SEQUENCE [LARGE SCALE GENOMIC DNA]</scope>
    <source>
        <strain evidence="1 2">H7001</strain>
    </source>
</reference>
<gene>
    <name evidence="1" type="ORF">HX882_21555</name>
</gene>
<comment type="caution">
    <text evidence="1">The sequence shown here is derived from an EMBL/GenBank/DDBJ whole genome shotgun (WGS) entry which is preliminary data.</text>
</comment>